<feature type="domain" description="RagB/SusD" evidence="7">
    <location>
        <begin position="347"/>
        <end position="429"/>
    </location>
</feature>
<feature type="chain" id="PRO_5011773033" evidence="6">
    <location>
        <begin position="30"/>
        <end position="461"/>
    </location>
</feature>
<keyword evidence="5" id="KW-0998">Cell outer membrane</keyword>
<reference evidence="8 9" key="1">
    <citation type="submission" date="2016-10" db="EMBL/GenBank/DDBJ databases">
        <authorList>
            <person name="de Groot N.N."/>
        </authorList>
    </citation>
    <scope>NUCLEOTIDE SEQUENCE [LARGE SCALE GENOMIC DNA]</scope>
    <source>
        <strain>GEY</strain>
        <strain evidence="9">DSM 9560</strain>
    </source>
</reference>
<dbReference type="SUPFAM" id="SSF48452">
    <property type="entry name" value="TPR-like"/>
    <property type="match status" value="1"/>
</dbReference>
<evidence type="ECO:0000256" key="5">
    <source>
        <dbReference type="ARBA" id="ARBA00023237"/>
    </source>
</evidence>
<dbReference type="EMBL" id="FONY01000002">
    <property type="protein sequence ID" value="SFE48280.1"/>
    <property type="molecule type" value="Genomic_DNA"/>
</dbReference>
<dbReference type="RefSeq" id="WP_091538680.1">
    <property type="nucleotide sequence ID" value="NZ_FONY01000002.1"/>
</dbReference>
<dbReference type="GO" id="GO:0009279">
    <property type="term" value="C:cell outer membrane"/>
    <property type="evidence" value="ECO:0007669"/>
    <property type="project" value="UniProtKB-SubCell"/>
</dbReference>
<accession>A0A1I2AZE2</accession>
<dbReference type="Proteomes" id="UP000199513">
    <property type="component" value="Unassembled WGS sequence"/>
</dbReference>
<organism evidence="8 9">
    <name type="scientific">Thermoflexibacter ruber</name>
    <dbReference type="NCBI Taxonomy" id="1003"/>
    <lineage>
        <taxon>Bacteria</taxon>
        <taxon>Pseudomonadati</taxon>
        <taxon>Bacteroidota</taxon>
        <taxon>Cytophagia</taxon>
        <taxon>Cytophagales</taxon>
        <taxon>Thermoflexibacteraceae</taxon>
        <taxon>Thermoflexibacter</taxon>
    </lineage>
</organism>
<dbReference type="Pfam" id="PF07980">
    <property type="entry name" value="SusD_RagB"/>
    <property type="match status" value="1"/>
</dbReference>
<dbReference type="STRING" id="1003.SAMN04488541_100237"/>
<evidence type="ECO:0000256" key="2">
    <source>
        <dbReference type="ARBA" id="ARBA00006275"/>
    </source>
</evidence>
<sequence>MKKIFFKLFMLPALIYVMSSCSFFKLENAVDPNNPSLGSVSQNATRNQIQSLVTGLEARHRDYLFTITAAFGAFGREIWYLNASDPRWQTDWLGQGGRKPDAAFFGFGATGGAAYATPYQTIKQAEVLIASAQNTSSISEQEKNAIIGFAKTIQGYQFMIAANGQYQNGIRIDIKDEQNPGPFVSYTEALAHIQRVLDEGNQALANAGTGNFPFRLTAGFTGTGFGTIASLRQLNRAIAARLAVYRQDWAGALNALRESFFTLTGDLDLGPAHTYGAPPDVFNPLFFVLNAATTTMIVVHPSLITDALPGDLRVQNKFFRRNVPVVVTTDGIPLSGEFQDRRFPSNTSPVKFIRNEELVLIYAEASAQSGNTTEAVNAINRIRTAAGLPAYAGATTRDALINEILFQRRYSLWCEPWGHRWIDARRYNRLNEIPTALDRGSVFTQLERPQAEVNWDLFKGK</sequence>
<dbReference type="AlphaFoldDB" id="A0A1I2AZE2"/>
<keyword evidence="3 6" id="KW-0732">Signal</keyword>
<dbReference type="Gene3D" id="1.25.40.390">
    <property type="match status" value="2"/>
</dbReference>
<dbReference type="PROSITE" id="PS51257">
    <property type="entry name" value="PROKAR_LIPOPROTEIN"/>
    <property type="match status" value="1"/>
</dbReference>
<comment type="similarity">
    <text evidence="2">Belongs to the SusD family.</text>
</comment>
<evidence type="ECO:0000256" key="3">
    <source>
        <dbReference type="ARBA" id="ARBA00022729"/>
    </source>
</evidence>
<evidence type="ECO:0000259" key="7">
    <source>
        <dbReference type="Pfam" id="PF07980"/>
    </source>
</evidence>
<gene>
    <name evidence="8" type="ORF">SAMN04488541_100237</name>
</gene>
<keyword evidence="4" id="KW-0472">Membrane</keyword>
<evidence type="ECO:0000256" key="1">
    <source>
        <dbReference type="ARBA" id="ARBA00004442"/>
    </source>
</evidence>
<evidence type="ECO:0000256" key="4">
    <source>
        <dbReference type="ARBA" id="ARBA00023136"/>
    </source>
</evidence>
<protein>
    <submittedName>
        <fullName evidence="8">SusD family protein</fullName>
    </submittedName>
</protein>
<dbReference type="InterPro" id="IPR012944">
    <property type="entry name" value="SusD_RagB_dom"/>
</dbReference>
<feature type="signal peptide" evidence="6">
    <location>
        <begin position="1"/>
        <end position="29"/>
    </location>
</feature>
<dbReference type="InterPro" id="IPR011990">
    <property type="entry name" value="TPR-like_helical_dom_sf"/>
</dbReference>
<keyword evidence="9" id="KW-1185">Reference proteome</keyword>
<dbReference type="CDD" id="cd08977">
    <property type="entry name" value="SusD"/>
    <property type="match status" value="1"/>
</dbReference>
<comment type="subcellular location">
    <subcellularLocation>
        <location evidence="1">Cell outer membrane</location>
    </subcellularLocation>
</comment>
<proteinExistence type="inferred from homology"/>
<name>A0A1I2AZE2_9BACT</name>
<evidence type="ECO:0000256" key="6">
    <source>
        <dbReference type="SAM" id="SignalP"/>
    </source>
</evidence>
<evidence type="ECO:0000313" key="9">
    <source>
        <dbReference type="Proteomes" id="UP000199513"/>
    </source>
</evidence>
<evidence type="ECO:0000313" key="8">
    <source>
        <dbReference type="EMBL" id="SFE48280.1"/>
    </source>
</evidence>
<dbReference type="OrthoDB" id="9794888at2"/>